<feature type="transmembrane region" description="Helical" evidence="8">
    <location>
        <begin position="287"/>
        <end position="311"/>
    </location>
</feature>
<feature type="transmembrane region" description="Helical" evidence="8">
    <location>
        <begin position="84"/>
        <end position="103"/>
    </location>
</feature>
<organism evidence="11 12">
    <name type="scientific">Advenella faeciporci</name>
    <dbReference type="NCBI Taxonomy" id="797535"/>
    <lineage>
        <taxon>Bacteria</taxon>
        <taxon>Pseudomonadati</taxon>
        <taxon>Pseudomonadota</taxon>
        <taxon>Betaproteobacteria</taxon>
        <taxon>Burkholderiales</taxon>
        <taxon>Alcaligenaceae</taxon>
    </lineage>
</organism>
<evidence type="ECO:0000256" key="7">
    <source>
        <dbReference type="ARBA" id="ARBA00023315"/>
    </source>
</evidence>
<keyword evidence="12" id="KW-1185">Reference proteome</keyword>
<dbReference type="GO" id="GO:0009103">
    <property type="term" value="P:lipopolysaccharide biosynthetic process"/>
    <property type="evidence" value="ECO:0007669"/>
    <property type="project" value="TreeGrafter"/>
</dbReference>
<keyword evidence="7 11" id="KW-0012">Acyltransferase</keyword>
<keyword evidence="2" id="KW-1003">Cell membrane</keyword>
<feature type="transmembrane region" description="Helical" evidence="8">
    <location>
        <begin position="261"/>
        <end position="280"/>
    </location>
</feature>
<evidence type="ECO:0000259" key="10">
    <source>
        <dbReference type="Pfam" id="PF19040"/>
    </source>
</evidence>
<reference evidence="11" key="2">
    <citation type="submission" date="2020-09" db="EMBL/GenBank/DDBJ databases">
        <authorList>
            <person name="Sun Q."/>
            <person name="Kim S."/>
        </authorList>
    </citation>
    <scope>NUCLEOTIDE SEQUENCE</scope>
    <source>
        <strain evidence="11">KCTC 23732</strain>
    </source>
</reference>
<evidence type="ECO:0000256" key="5">
    <source>
        <dbReference type="ARBA" id="ARBA00022989"/>
    </source>
</evidence>
<evidence type="ECO:0000256" key="3">
    <source>
        <dbReference type="ARBA" id="ARBA00022679"/>
    </source>
</evidence>
<proteinExistence type="predicted"/>
<evidence type="ECO:0000259" key="9">
    <source>
        <dbReference type="Pfam" id="PF01757"/>
    </source>
</evidence>
<feature type="transmembrane region" description="Helical" evidence="8">
    <location>
        <begin position="233"/>
        <end position="249"/>
    </location>
</feature>
<evidence type="ECO:0000313" key="12">
    <source>
        <dbReference type="Proteomes" id="UP000608345"/>
    </source>
</evidence>
<feature type="transmembrane region" description="Helical" evidence="8">
    <location>
        <begin position="46"/>
        <end position="63"/>
    </location>
</feature>
<feature type="transmembrane region" description="Helical" evidence="8">
    <location>
        <begin position="323"/>
        <end position="340"/>
    </location>
</feature>
<comment type="subcellular location">
    <subcellularLocation>
        <location evidence="1">Cell membrane</location>
        <topology evidence="1">Multi-pass membrane protein</topology>
    </subcellularLocation>
</comment>
<dbReference type="GO" id="GO:0016788">
    <property type="term" value="F:hydrolase activity, acting on ester bonds"/>
    <property type="evidence" value="ECO:0007669"/>
    <property type="project" value="UniProtKB-ARBA"/>
</dbReference>
<dbReference type="InterPro" id="IPR036514">
    <property type="entry name" value="SGNH_hydro_sf"/>
</dbReference>
<dbReference type="Proteomes" id="UP000608345">
    <property type="component" value="Unassembled WGS sequence"/>
</dbReference>
<dbReference type="InterPro" id="IPR050879">
    <property type="entry name" value="Acyltransferase_3"/>
</dbReference>
<dbReference type="Pfam" id="PF01757">
    <property type="entry name" value="Acyl_transf_3"/>
    <property type="match status" value="1"/>
</dbReference>
<dbReference type="GO" id="GO:0016747">
    <property type="term" value="F:acyltransferase activity, transferring groups other than amino-acyl groups"/>
    <property type="evidence" value="ECO:0007669"/>
    <property type="project" value="InterPro"/>
</dbReference>
<dbReference type="InterPro" id="IPR043968">
    <property type="entry name" value="SGNH"/>
</dbReference>
<dbReference type="EMBL" id="BMYS01000006">
    <property type="protein sequence ID" value="GGW83858.1"/>
    <property type="molecule type" value="Genomic_DNA"/>
</dbReference>
<protein>
    <submittedName>
        <fullName evidence="11">Acyltransferase</fullName>
    </submittedName>
</protein>
<evidence type="ECO:0000256" key="4">
    <source>
        <dbReference type="ARBA" id="ARBA00022692"/>
    </source>
</evidence>
<keyword evidence="3" id="KW-0808">Transferase</keyword>
<evidence type="ECO:0000256" key="2">
    <source>
        <dbReference type="ARBA" id="ARBA00022475"/>
    </source>
</evidence>
<dbReference type="SUPFAM" id="SSF52266">
    <property type="entry name" value="SGNH hydrolase"/>
    <property type="match status" value="1"/>
</dbReference>
<reference evidence="11" key="1">
    <citation type="journal article" date="2014" name="Int. J. Syst. Evol. Microbiol.">
        <title>Complete genome sequence of Corynebacterium casei LMG S-19264T (=DSM 44701T), isolated from a smear-ripened cheese.</title>
        <authorList>
            <consortium name="US DOE Joint Genome Institute (JGI-PGF)"/>
            <person name="Walter F."/>
            <person name="Albersmeier A."/>
            <person name="Kalinowski J."/>
            <person name="Ruckert C."/>
        </authorList>
    </citation>
    <scope>NUCLEOTIDE SEQUENCE</scope>
    <source>
        <strain evidence="11">KCTC 23732</strain>
    </source>
</reference>
<keyword evidence="6 8" id="KW-0472">Membrane</keyword>
<dbReference type="AlphaFoldDB" id="A0A918JJA6"/>
<dbReference type="PANTHER" id="PTHR23028:SF53">
    <property type="entry name" value="ACYL_TRANSF_3 DOMAIN-CONTAINING PROTEIN"/>
    <property type="match status" value="1"/>
</dbReference>
<dbReference type="GO" id="GO:0005886">
    <property type="term" value="C:plasma membrane"/>
    <property type="evidence" value="ECO:0007669"/>
    <property type="project" value="UniProtKB-SubCell"/>
</dbReference>
<dbReference type="Gene3D" id="3.40.50.1110">
    <property type="entry name" value="SGNH hydrolase"/>
    <property type="match status" value="1"/>
</dbReference>
<dbReference type="Pfam" id="PF19040">
    <property type="entry name" value="SGNH"/>
    <property type="match status" value="1"/>
</dbReference>
<evidence type="ECO:0000256" key="1">
    <source>
        <dbReference type="ARBA" id="ARBA00004651"/>
    </source>
</evidence>
<feature type="domain" description="SGNH" evidence="10">
    <location>
        <begin position="414"/>
        <end position="646"/>
    </location>
</feature>
<comment type="caution">
    <text evidence="11">The sequence shown here is derived from an EMBL/GenBank/DDBJ whole genome shotgun (WGS) entry which is preliminary data.</text>
</comment>
<evidence type="ECO:0000256" key="8">
    <source>
        <dbReference type="SAM" id="Phobius"/>
    </source>
</evidence>
<sequence length="661" mass="74178">MSLLVPVHEAPRAGYQPEVDGLRAIAVMAVLFFHAGFAVFGGGFTGVDVFFVISGYLITRILMDSCQAGSFSFTRFMVRRIARLYPALLFTLMLCLVLGFLVFSPGDYITLAESTIYAFFSVSNIKFWLGAGYFDTSSETNPLLHTWSLGVEQQFYLVWPFIVYGACRLNARLLPWVLALTGLLSLLASQWYTQLDPSANYFLTPFRVFEFAIGGLLVFAVRRFVLANIWQELIMLAGFALLAWGVFVFDKTTAFPGFNGLVPALGAALCIFASGARYAGWLLRNRLAVFIGLISYSVYLIHWPLIVFYKYYIYRPLMPAEQWALVILPLFLGYAMYVLVENRYRRMNLSSWYFKEILQRAGAVAVVLLPAFFILTQNGMPFRMNTHFAQHTFDSPRFHEEQYGGAGYSMGSQALGDSQALFHEAVFLGDSYARQFAYGLDQVLAGQGVKIDTSFEDGCFFGPGYTRILDGMARQDCQDRLDYALQTAFTNRIPLIYAVSFRNYQNTLGTADGKRVRLSDEEYLRFLQANFDAIHERIGLGNRLIIIGTPPGAGSQAGLASCVDRPAYLPLTCAKYLALPREKGNAWQINQMLAEYARSRFNVIFIDPYDILCGERLCQTMQAGRFLYSDGTHLSRDGSLLVSQGLAPALLREWGLAPDTE</sequence>
<evidence type="ECO:0000313" key="11">
    <source>
        <dbReference type="EMBL" id="GGW83858.1"/>
    </source>
</evidence>
<keyword evidence="4 8" id="KW-0812">Transmembrane</keyword>
<feature type="transmembrane region" description="Helical" evidence="8">
    <location>
        <begin position="173"/>
        <end position="193"/>
    </location>
</feature>
<evidence type="ECO:0000256" key="6">
    <source>
        <dbReference type="ARBA" id="ARBA00023136"/>
    </source>
</evidence>
<dbReference type="RefSeq" id="WP_189384585.1">
    <property type="nucleotide sequence ID" value="NZ_BAABFY010000054.1"/>
</dbReference>
<feature type="domain" description="Acyltransferase 3" evidence="9">
    <location>
        <begin position="18"/>
        <end position="336"/>
    </location>
</feature>
<feature type="transmembrane region" description="Helical" evidence="8">
    <location>
        <begin position="115"/>
        <end position="134"/>
    </location>
</feature>
<dbReference type="InterPro" id="IPR002656">
    <property type="entry name" value="Acyl_transf_3_dom"/>
</dbReference>
<dbReference type="PANTHER" id="PTHR23028">
    <property type="entry name" value="ACETYLTRANSFERASE"/>
    <property type="match status" value="1"/>
</dbReference>
<feature type="transmembrane region" description="Helical" evidence="8">
    <location>
        <begin position="361"/>
        <end position="380"/>
    </location>
</feature>
<accession>A0A918JJA6</accession>
<keyword evidence="5 8" id="KW-1133">Transmembrane helix</keyword>
<feature type="transmembrane region" description="Helical" evidence="8">
    <location>
        <begin position="199"/>
        <end position="221"/>
    </location>
</feature>
<gene>
    <name evidence="11" type="ORF">GCM10011450_12470</name>
</gene>
<name>A0A918JJA6_9BURK</name>